<dbReference type="InterPro" id="IPR058791">
    <property type="entry name" value="3HB_CusB"/>
</dbReference>
<dbReference type="InterPro" id="IPR058649">
    <property type="entry name" value="CzcB_C"/>
</dbReference>
<feature type="domain" description="CusB-like barrel-sandwich hybrid" evidence="6">
    <location>
        <begin position="128"/>
        <end position="241"/>
    </location>
</feature>
<dbReference type="NCBIfam" id="TIGR01730">
    <property type="entry name" value="RND_mfp"/>
    <property type="match status" value="1"/>
</dbReference>
<dbReference type="GO" id="GO:0015679">
    <property type="term" value="P:plasma membrane copper ion transport"/>
    <property type="evidence" value="ECO:0007669"/>
    <property type="project" value="TreeGrafter"/>
</dbReference>
<dbReference type="GO" id="GO:0016020">
    <property type="term" value="C:membrane"/>
    <property type="evidence" value="ECO:0007669"/>
    <property type="project" value="InterPro"/>
</dbReference>
<protein>
    <submittedName>
        <fullName evidence="9">Efflux transporter periplasmic adaptor subunit</fullName>
    </submittedName>
</protein>
<evidence type="ECO:0000259" key="3">
    <source>
        <dbReference type="Pfam" id="PF11827"/>
    </source>
</evidence>
<reference evidence="9 10" key="1">
    <citation type="submission" date="2017-10" db="EMBL/GenBank/DDBJ databases">
        <title>The draft genome sequence of Lewinella nigricans NBRC 102662.</title>
        <authorList>
            <person name="Wang K."/>
        </authorList>
    </citation>
    <scope>NUCLEOTIDE SEQUENCE [LARGE SCALE GENOMIC DNA]</scope>
    <source>
        <strain evidence="9 10">NBRC 102662</strain>
    </source>
</reference>
<evidence type="ECO:0000313" key="10">
    <source>
        <dbReference type="Proteomes" id="UP000223913"/>
    </source>
</evidence>
<dbReference type="GO" id="GO:0030288">
    <property type="term" value="C:outer membrane-bounded periplasmic space"/>
    <property type="evidence" value="ECO:0007669"/>
    <property type="project" value="TreeGrafter"/>
</dbReference>
<dbReference type="Pfam" id="PF19335">
    <property type="entry name" value="HMBD"/>
    <property type="match status" value="1"/>
</dbReference>
<dbReference type="InterPro" id="IPR006143">
    <property type="entry name" value="RND_pump_MFP"/>
</dbReference>
<feature type="domain" description="CusB-like three alpha-helical bundle" evidence="5">
    <location>
        <begin position="159"/>
        <end position="207"/>
    </location>
</feature>
<dbReference type="AlphaFoldDB" id="A0A2D0N5U5"/>
<dbReference type="Gene3D" id="2.40.420.20">
    <property type="match status" value="1"/>
</dbReference>
<evidence type="ECO:0000259" key="7">
    <source>
        <dbReference type="Pfam" id="PF25954"/>
    </source>
</evidence>
<keyword evidence="2" id="KW-0813">Transport</keyword>
<comment type="caution">
    <text evidence="9">The sequence shown here is derived from an EMBL/GenBank/DDBJ whole genome shotgun (WGS) entry which is preliminary data.</text>
</comment>
<feature type="domain" description="DUF3347" evidence="3">
    <location>
        <begin position="445"/>
        <end position="531"/>
    </location>
</feature>
<organism evidence="9 10">
    <name type="scientific">Flavilitoribacter nigricans (strain ATCC 23147 / DSM 23189 / NBRC 102662 / NCIMB 1420 / SS-2)</name>
    <name type="common">Lewinella nigricans</name>
    <dbReference type="NCBI Taxonomy" id="1122177"/>
    <lineage>
        <taxon>Bacteria</taxon>
        <taxon>Pseudomonadati</taxon>
        <taxon>Bacteroidota</taxon>
        <taxon>Saprospiria</taxon>
        <taxon>Saprospirales</taxon>
        <taxon>Lewinellaceae</taxon>
        <taxon>Flavilitoribacter</taxon>
    </lineage>
</organism>
<dbReference type="Proteomes" id="UP000223913">
    <property type="component" value="Unassembled WGS sequence"/>
</dbReference>
<dbReference type="InterPro" id="IPR021782">
    <property type="entry name" value="DUF3347"/>
</dbReference>
<dbReference type="FunFam" id="2.40.30.170:FF:000010">
    <property type="entry name" value="Efflux RND transporter periplasmic adaptor subunit"/>
    <property type="match status" value="1"/>
</dbReference>
<feature type="domain" description="CzcB-like C-terminal circularly permuted SH3-like" evidence="8">
    <location>
        <begin position="331"/>
        <end position="394"/>
    </location>
</feature>
<dbReference type="Pfam" id="PF25954">
    <property type="entry name" value="Beta-barrel_RND_2"/>
    <property type="match status" value="1"/>
</dbReference>
<dbReference type="RefSeq" id="WP_099153111.1">
    <property type="nucleotide sequence ID" value="NZ_PDUD01000031.1"/>
</dbReference>
<keyword evidence="10" id="KW-1185">Reference proteome</keyword>
<dbReference type="Pfam" id="PF25919">
    <property type="entry name" value="BSH_CusB"/>
    <property type="match status" value="1"/>
</dbReference>
<evidence type="ECO:0000256" key="2">
    <source>
        <dbReference type="ARBA" id="ARBA00022448"/>
    </source>
</evidence>
<dbReference type="OrthoDB" id="9806939at2"/>
<dbReference type="Gene3D" id="2.40.30.170">
    <property type="match status" value="1"/>
</dbReference>
<dbReference type="PANTHER" id="PTHR30097">
    <property type="entry name" value="CATION EFFLUX SYSTEM PROTEIN CUSB"/>
    <property type="match status" value="1"/>
</dbReference>
<evidence type="ECO:0000259" key="4">
    <source>
        <dbReference type="Pfam" id="PF19335"/>
    </source>
</evidence>
<evidence type="ECO:0000259" key="6">
    <source>
        <dbReference type="Pfam" id="PF25919"/>
    </source>
</evidence>
<gene>
    <name evidence="9" type="ORF">CRP01_26380</name>
</gene>
<comment type="similarity">
    <text evidence="1">Belongs to the membrane fusion protein (MFP) (TC 8.A.1) family.</text>
</comment>
<dbReference type="Pfam" id="PF25869">
    <property type="entry name" value="3HB_CusB"/>
    <property type="match status" value="1"/>
</dbReference>
<dbReference type="Pfam" id="PF11827">
    <property type="entry name" value="DUF3347"/>
    <property type="match status" value="1"/>
</dbReference>
<evidence type="ECO:0000313" key="9">
    <source>
        <dbReference type="EMBL" id="PHN03529.1"/>
    </source>
</evidence>
<dbReference type="Pfam" id="PF25975">
    <property type="entry name" value="CzcB_C"/>
    <property type="match status" value="1"/>
</dbReference>
<feature type="domain" description="Heavy metal binding" evidence="4">
    <location>
        <begin position="46"/>
        <end position="71"/>
    </location>
</feature>
<feature type="domain" description="CusB-like beta-barrel" evidence="7">
    <location>
        <begin position="247"/>
        <end position="321"/>
    </location>
</feature>
<dbReference type="GO" id="GO:0022857">
    <property type="term" value="F:transmembrane transporter activity"/>
    <property type="evidence" value="ECO:0007669"/>
    <property type="project" value="InterPro"/>
</dbReference>
<accession>A0A2D0N5U5</accession>
<evidence type="ECO:0000256" key="1">
    <source>
        <dbReference type="ARBA" id="ARBA00009477"/>
    </source>
</evidence>
<evidence type="ECO:0000259" key="8">
    <source>
        <dbReference type="Pfam" id="PF25975"/>
    </source>
</evidence>
<proteinExistence type="inferred from homology"/>
<dbReference type="EMBL" id="PDUD01000031">
    <property type="protein sequence ID" value="PHN03529.1"/>
    <property type="molecule type" value="Genomic_DNA"/>
</dbReference>
<dbReference type="InterPro" id="IPR058792">
    <property type="entry name" value="Beta-barrel_RND_2"/>
</dbReference>
<sequence length="580" mass="63963">MKWLYILFAMLGGLGLGYLLFGGNEAVPVEEHQHDMTATAGGAEIWTCSMHPQIRQPEPGICPICEMDLIPLDQNMSDDPLVLKMTEQAVALARIATTEVGTATATGDTLELNGKIKADERRAASQVAHVPGRIEQLFVTFTGERVKAGQKLATVYSPELVTAQKELLEALRFAGTNMDLAEASRQKLRNWKIDEATIQQIQSSGEIISNVTIYADRAGVVMDKRVNVGDYIKQGEALFTLADLGRLWVLFDAYEEDLANIKVGDRVLFSTPALPGRKFTASLSFIDPLINAGTRVAATRAEINNPGGVLKPEMFVRGQIALRRGEAGAEISVPKTAVLWTGDRSVVYVEVPNMEVPSYEYREVTLGDRVGNQYLIREGLQPGDRVVTNGAFSIDAAAQLNNQLSMMNRDVQVQGQDMVMEMAVPDYRAETPSAFKEQVGALALAYLALKDAFVNTDPQAVTQAAGNFRDRLEGVDMMLLKGDAHTYWMQQLEALDVHSRNMIGQEEIEAQRRQFDFLSQALIHTVKAFGAEGEALYVQHCPMAFDNEGADWISNEETIRNPYFGEKMMKCGSVLEQLTD</sequence>
<dbReference type="InterPro" id="IPR045800">
    <property type="entry name" value="HMBD"/>
</dbReference>
<dbReference type="GO" id="GO:0060003">
    <property type="term" value="P:copper ion export"/>
    <property type="evidence" value="ECO:0007669"/>
    <property type="project" value="TreeGrafter"/>
</dbReference>
<dbReference type="InterPro" id="IPR051909">
    <property type="entry name" value="MFP_Cation_Efflux"/>
</dbReference>
<dbReference type="GO" id="GO:0046914">
    <property type="term" value="F:transition metal ion binding"/>
    <property type="evidence" value="ECO:0007669"/>
    <property type="project" value="TreeGrafter"/>
</dbReference>
<dbReference type="SUPFAM" id="SSF111369">
    <property type="entry name" value="HlyD-like secretion proteins"/>
    <property type="match status" value="1"/>
</dbReference>
<evidence type="ECO:0000259" key="5">
    <source>
        <dbReference type="Pfam" id="PF25869"/>
    </source>
</evidence>
<dbReference type="Gene3D" id="6.10.140.730">
    <property type="match status" value="1"/>
</dbReference>
<dbReference type="InterPro" id="IPR058790">
    <property type="entry name" value="BSH_CusB"/>
</dbReference>
<dbReference type="PANTHER" id="PTHR30097:SF4">
    <property type="entry name" value="SLR6042 PROTEIN"/>
    <property type="match status" value="1"/>
</dbReference>
<name>A0A2D0N5U5_FLAN2</name>